<keyword evidence="6 10" id="KW-0324">Glycolysis</keyword>
<dbReference type="HAMAP" id="MF_01038">
    <property type="entry name" value="GpmI"/>
    <property type="match status" value="1"/>
</dbReference>
<comment type="catalytic activity">
    <reaction evidence="1 10">
        <text>(2R)-2-phosphoglycerate = (2R)-3-phosphoglycerate</text>
        <dbReference type="Rhea" id="RHEA:15901"/>
        <dbReference type="ChEBI" id="CHEBI:58272"/>
        <dbReference type="ChEBI" id="CHEBI:58289"/>
        <dbReference type="EC" id="5.4.2.12"/>
    </reaction>
</comment>
<dbReference type="SUPFAM" id="SSF53649">
    <property type="entry name" value="Alkaline phosphatase-like"/>
    <property type="match status" value="1"/>
</dbReference>
<dbReference type="GO" id="GO:0006096">
    <property type="term" value="P:glycolytic process"/>
    <property type="evidence" value="ECO:0007669"/>
    <property type="project" value="UniProtKB-UniRule"/>
</dbReference>
<dbReference type="NCBIfam" id="TIGR01307">
    <property type="entry name" value="pgm_bpd_ind"/>
    <property type="match status" value="1"/>
</dbReference>
<evidence type="ECO:0000256" key="11">
    <source>
        <dbReference type="PIRSR" id="PIRSR001492-1"/>
    </source>
</evidence>
<feature type="binding site" evidence="10 13">
    <location>
        <position position="12"/>
    </location>
    <ligand>
        <name>Mn(2+)</name>
        <dbReference type="ChEBI" id="CHEBI:29035"/>
        <label>2</label>
    </ligand>
</feature>
<feature type="active site" description="Phosphoserine intermediate" evidence="10 11">
    <location>
        <position position="62"/>
    </location>
</feature>
<evidence type="ECO:0000256" key="9">
    <source>
        <dbReference type="ARBA" id="ARBA00071648"/>
    </source>
</evidence>
<comment type="subunit">
    <text evidence="10">Monomer.</text>
</comment>
<evidence type="ECO:0000256" key="12">
    <source>
        <dbReference type="PIRSR" id="PIRSR001492-2"/>
    </source>
</evidence>
<dbReference type="InterPro" id="IPR036646">
    <property type="entry name" value="PGAM_B_sf"/>
</dbReference>
<keyword evidence="8 10" id="KW-0413">Isomerase</keyword>
<feature type="binding site" evidence="10 12">
    <location>
        <begin position="153"/>
        <end position="154"/>
    </location>
    <ligand>
        <name>substrate</name>
    </ligand>
</feature>
<dbReference type="GO" id="GO:0030145">
    <property type="term" value="F:manganese ion binding"/>
    <property type="evidence" value="ECO:0007669"/>
    <property type="project" value="UniProtKB-UniRule"/>
</dbReference>
<evidence type="ECO:0000256" key="6">
    <source>
        <dbReference type="ARBA" id="ARBA00023152"/>
    </source>
</evidence>
<dbReference type="EMBL" id="AP021876">
    <property type="protein sequence ID" value="BBO84613.1"/>
    <property type="molecule type" value="Genomic_DNA"/>
</dbReference>
<dbReference type="PANTHER" id="PTHR31637">
    <property type="entry name" value="2,3-BISPHOSPHOGLYCERATE-INDEPENDENT PHOSPHOGLYCERATE MUTASE"/>
    <property type="match status" value="1"/>
</dbReference>
<dbReference type="RefSeq" id="WP_155324480.1">
    <property type="nucleotide sequence ID" value="NZ_AP021876.1"/>
</dbReference>
<evidence type="ECO:0000259" key="14">
    <source>
        <dbReference type="Pfam" id="PF01676"/>
    </source>
</evidence>
<comment type="cofactor">
    <cofactor evidence="10">
        <name>Mn(2+)</name>
        <dbReference type="ChEBI" id="CHEBI:29035"/>
    </cofactor>
    <text evidence="10">Binds 2 manganese ions per subunit.</text>
</comment>
<dbReference type="CDD" id="cd16010">
    <property type="entry name" value="iPGM"/>
    <property type="match status" value="1"/>
</dbReference>
<feature type="binding site" evidence="10 12">
    <location>
        <position position="123"/>
    </location>
    <ligand>
        <name>substrate</name>
    </ligand>
</feature>
<feature type="binding site" evidence="10 12">
    <location>
        <position position="335"/>
    </location>
    <ligand>
        <name>substrate</name>
    </ligand>
</feature>
<dbReference type="Proteomes" id="UP000425960">
    <property type="component" value="Chromosome"/>
</dbReference>
<feature type="binding site" evidence="10 12">
    <location>
        <begin position="261"/>
        <end position="264"/>
    </location>
    <ligand>
        <name>substrate</name>
    </ligand>
</feature>
<reference evidence="16 17" key="1">
    <citation type="submission" date="2019-11" db="EMBL/GenBank/DDBJ databases">
        <title>Comparative genomics of hydrocarbon-degrading Desulfosarcina strains.</title>
        <authorList>
            <person name="Watanabe M."/>
            <person name="Kojima H."/>
            <person name="Fukui M."/>
        </authorList>
    </citation>
    <scope>NUCLEOTIDE SEQUENCE [LARGE SCALE GENOMIC DNA]</scope>
    <source>
        <strain evidence="16 17">28bB2T</strain>
    </source>
</reference>
<evidence type="ECO:0000256" key="13">
    <source>
        <dbReference type="PIRSR" id="PIRSR001492-3"/>
    </source>
</evidence>
<evidence type="ECO:0000313" key="17">
    <source>
        <dbReference type="Proteomes" id="UP000425960"/>
    </source>
</evidence>
<feature type="binding site" evidence="10 12">
    <location>
        <position position="191"/>
    </location>
    <ligand>
        <name>substrate</name>
    </ligand>
</feature>
<dbReference type="Pfam" id="PF06415">
    <property type="entry name" value="iPGM_N"/>
    <property type="match status" value="1"/>
</dbReference>
<evidence type="ECO:0000259" key="15">
    <source>
        <dbReference type="Pfam" id="PF06415"/>
    </source>
</evidence>
<evidence type="ECO:0000256" key="7">
    <source>
        <dbReference type="ARBA" id="ARBA00023211"/>
    </source>
</evidence>
<feature type="binding site" evidence="10 13">
    <location>
        <position position="462"/>
    </location>
    <ligand>
        <name>Mn(2+)</name>
        <dbReference type="ChEBI" id="CHEBI:29035"/>
        <label>1</label>
    </ligand>
</feature>
<sequence>MQKKTHMLIILDGWGIGADEPTNAVLVANTPFLDRLQTTYPSTRLACSGQDVGLPAGIMGNSEVGHMNIGAGRVVYQDLLRIDKAIQDGDFFDNPQLGAVMDAVADGGKALHLMGLVSDGGVHSQLTHLFALLRLARQKGLDRVYVHAILDGRDTPPDSGAGYLEQLLAQCQSIGSGQVASICGRYYAMDRDKRWDRVEKAYRLYTEGEGRPQTDPLAAVKAAYGRGETDEFVQPVAMVDGDSRPVGTVADGDGIIFFNFRADRAREITRAFTKEGFDGFSRRKAPRLASYTTMTLYDEGFDLPMAFGPVHLENILGEVISRQGLHQLRIAETEKYAHVTYFFNGGEETPFGNEDRCLIPSPREVATYDQKPEMSAPQVADEVVARLDSGKYDFIVLNFANMDMVGHSGVMAAAVKACETVDRCLETVLNKLLAQGGMALVTADHGNSEKMAGPDGKPFTAHTTNPVRLLLVDDAHRSARLREGRLGDIAPTMLALMGLPQPEQMTGHSLLDD</sequence>
<keyword evidence="5 10" id="KW-0479">Metal-binding</keyword>
<evidence type="ECO:0000256" key="10">
    <source>
        <dbReference type="HAMAP-Rule" id="MF_01038"/>
    </source>
</evidence>
<comment type="similarity">
    <text evidence="3 10">Belongs to the BPG-independent phosphoglycerate mutase family.</text>
</comment>
<evidence type="ECO:0000256" key="1">
    <source>
        <dbReference type="ARBA" id="ARBA00000370"/>
    </source>
</evidence>
<evidence type="ECO:0000313" key="16">
    <source>
        <dbReference type="EMBL" id="BBO84613.1"/>
    </source>
</evidence>
<evidence type="ECO:0000256" key="2">
    <source>
        <dbReference type="ARBA" id="ARBA00004798"/>
    </source>
</evidence>
<feature type="binding site" evidence="10 13">
    <location>
        <position position="403"/>
    </location>
    <ligand>
        <name>Mn(2+)</name>
        <dbReference type="ChEBI" id="CHEBI:29035"/>
        <label>1</label>
    </ligand>
</feature>
<feature type="binding site" evidence="10 12">
    <location>
        <position position="185"/>
    </location>
    <ligand>
        <name>substrate</name>
    </ligand>
</feature>
<evidence type="ECO:0000256" key="5">
    <source>
        <dbReference type="ARBA" id="ARBA00022723"/>
    </source>
</evidence>
<name>A0A5K7ZWH7_9BACT</name>
<feature type="binding site" evidence="10 13">
    <location>
        <position position="407"/>
    </location>
    <ligand>
        <name>Mn(2+)</name>
        <dbReference type="ChEBI" id="CHEBI:29035"/>
        <label>1</label>
    </ligand>
</feature>
<dbReference type="KEGG" id="dov:DSCO28_51790"/>
<dbReference type="InterPro" id="IPR005995">
    <property type="entry name" value="Pgm_bpd_ind"/>
</dbReference>
<organism evidence="16 17">
    <name type="scientific">Desulfosarcina ovata subsp. sediminis</name>
    <dbReference type="NCBI Taxonomy" id="885957"/>
    <lineage>
        <taxon>Bacteria</taxon>
        <taxon>Pseudomonadati</taxon>
        <taxon>Thermodesulfobacteriota</taxon>
        <taxon>Desulfobacteria</taxon>
        <taxon>Desulfobacterales</taxon>
        <taxon>Desulfosarcinaceae</taxon>
        <taxon>Desulfosarcina</taxon>
    </lineage>
</organism>
<comment type="pathway">
    <text evidence="2 10">Carbohydrate degradation; glycolysis; pyruvate from D-glyceraldehyde 3-phosphate: step 3/5.</text>
</comment>
<dbReference type="FunFam" id="3.40.1450.10:FF:000001">
    <property type="entry name" value="2,3-bisphosphoglycerate-independent phosphoglycerate mutase"/>
    <property type="match status" value="1"/>
</dbReference>
<dbReference type="InterPro" id="IPR017850">
    <property type="entry name" value="Alkaline_phosphatase_core_sf"/>
</dbReference>
<evidence type="ECO:0000256" key="4">
    <source>
        <dbReference type="ARBA" id="ARBA00012026"/>
    </source>
</evidence>
<dbReference type="PANTHER" id="PTHR31637:SF0">
    <property type="entry name" value="2,3-BISPHOSPHOGLYCERATE-INDEPENDENT PHOSPHOGLYCERATE MUTASE"/>
    <property type="match status" value="1"/>
</dbReference>
<feature type="binding site" evidence="10 13">
    <location>
        <position position="445"/>
    </location>
    <ligand>
        <name>Mn(2+)</name>
        <dbReference type="ChEBI" id="CHEBI:29035"/>
        <label>2</label>
    </ligand>
</feature>
<gene>
    <name evidence="10 16" type="primary">gpmI</name>
    <name evidence="16" type="ORF">DSCO28_51790</name>
</gene>
<feature type="binding site" evidence="10 13">
    <location>
        <position position="444"/>
    </location>
    <ligand>
        <name>Mn(2+)</name>
        <dbReference type="ChEBI" id="CHEBI:29035"/>
        <label>2</label>
    </ligand>
</feature>
<dbReference type="Gene3D" id="3.40.1450.10">
    <property type="entry name" value="BPG-independent phosphoglycerate mutase, domain B"/>
    <property type="match status" value="1"/>
</dbReference>
<dbReference type="GO" id="GO:0005737">
    <property type="term" value="C:cytoplasm"/>
    <property type="evidence" value="ECO:0007669"/>
    <property type="project" value="InterPro"/>
</dbReference>
<dbReference type="Gene3D" id="3.40.720.10">
    <property type="entry name" value="Alkaline Phosphatase, subunit A"/>
    <property type="match status" value="1"/>
</dbReference>
<dbReference type="AlphaFoldDB" id="A0A5K7ZWH7"/>
<dbReference type="SUPFAM" id="SSF64158">
    <property type="entry name" value="2,3-Bisphosphoglycerate-independent phosphoglycerate mutase, substrate-binding domain"/>
    <property type="match status" value="1"/>
</dbReference>
<dbReference type="Pfam" id="PF01676">
    <property type="entry name" value="Metalloenzyme"/>
    <property type="match status" value="1"/>
</dbReference>
<feature type="domain" description="Metalloenzyme" evidence="14">
    <location>
        <begin position="4"/>
        <end position="500"/>
    </location>
</feature>
<feature type="binding site" evidence="10 13">
    <location>
        <position position="62"/>
    </location>
    <ligand>
        <name>Mn(2+)</name>
        <dbReference type="ChEBI" id="CHEBI:29035"/>
        <label>2</label>
    </ligand>
</feature>
<dbReference type="EC" id="5.4.2.12" evidence="4 10"/>
<evidence type="ECO:0000256" key="3">
    <source>
        <dbReference type="ARBA" id="ARBA00008819"/>
    </source>
</evidence>
<dbReference type="UniPathway" id="UPA00109">
    <property type="reaction ID" value="UER00186"/>
</dbReference>
<keyword evidence="7 10" id="KW-0464">Manganese</keyword>
<dbReference type="InterPro" id="IPR011258">
    <property type="entry name" value="BPG-indep_PGM_N"/>
</dbReference>
<accession>A0A5K7ZWH7</accession>
<comment type="function">
    <text evidence="10">Catalyzes the interconversion of 2-phosphoglycerate and 3-phosphoglycerate.</text>
</comment>
<dbReference type="GO" id="GO:0004619">
    <property type="term" value="F:phosphoglycerate mutase activity"/>
    <property type="evidence" value="ECO:0007669"/>
    <property type="project" value="UniProtKB-UniRule"/>
</dbReference>
<dbReference type="InterPro" id="IPR006124">
    <property type="entry name" value="Metalloenzyme"/>
</dbReference>
<proteinExistence type="inferred from homology"/>
<evidence type="ECO:0000256" key="8">
    <source>
        <dbReference type="ARBA" id="ARBA00023235"/>
    </source>
</evidence>
<dbReference type="GO" id="GO:0006007">
    <property type="term" value="P:glucose catabolic process"/>
    <property type="evidence" value="ECO:0007669"/>
    <property type="project" value="InterPro"/>
</dbReference>
<protein>
    <recommendedName>
        <fullName evidence="9 10">2,3-bisphosphoglycerate-independent phosphoglycerate mutase</fullName>
        <shortName evidence="10">BPG-independent PGAM</shortName>
        <shortName evidence="10">Phosphoglyceromutase</shortName>
        <shortName evidence="10">iPGM</shortName>
        <ecNumber evidence="4 10">5.4.2.12</ecNumber>
    </recommendedName>
</protein>
<dbReference type="PIRSF" id="PIRSF001492">
    <property type="entry name" value="IPGAM"/>
    <property type="match status" value="1"/>
</dbReference>
<feature type="domain" description="BPG-independent PGAM N-terminal" evidence="15">
    <location>
        <begin position="82"/>
        <end position="299"/>
    </location>
</feature>